<reference evidence="4 5" key="1">
    <citation type="journal article" date="2011" name="Proc. Natl. Acad. Sci. U.S.A.">
        <title>Evolutionary erosion of yeast sex chromosomes by mating-type switching accidents.</title>
        <authorList>
            <person name="Gordon J.L."/>
            <person name="Armisen D."/>
            <person name="Proux-Wera E."/>
            <person name="Oheigeartaigh S.S."/>
            <person name="Byrne K.P."/>
            <person name="Wolfe K.H."/>
        </authorList>
    </citation>
    <scope>NUCLEOTIDE SEQUENCE [LARGE SCALE GENOMIC DNA]</scope>
    <source>
        <strain evidence="5">ATCC 10597 / BCRC 20456 / CBS 421 / NBRC 0211 / NRRL Y-12639</strain>
    </source>
</reference>
<dbReference type="GO" id="GO:0004402">
    <property type="term" value="F:histone acetyltransferase activity"/>
    <property type="evidence" value="ECO:0007669"/>
    <property type="project" value="TreeGrafter"/>
</dbReference>
<dbReference type="OMA" id="QHHRRNY"/>
<evidence type="ECO:0000259" key="2">
    <source>
        <dbReference type="Pfam" id="PF25909"/>
    </source>
</evidence>
<accession>G0WCB1</accession>
<feature type="compositionally biased region" description="Polar residues" evidence="1">
    <location>
        <begin position="553"/>
        <end position="569"/>
    </location>
</feature>
<evidence type="ECO:0000259" key="3">
    <source>
        <dbReference type="Pfam" id="PF25910"/>
    </source>
</evidence>
<keyword evidence="5" id="KW-1185">Reference proteome</keyword>
<dbReference type="InterPro" id="IPR058706">
    <property type="entry name" value="zf-C2H2_AHC1-like"/>
</dbReference>
<organism evidence="4 5">
    <name type="scientific">Naumovozyma dairenensis (strain ATCC 10597 / BCRC 20456 / CBS 421 / NBRC 0211 / NRRL Y-12639)</name>
    <name type="common">Saccharomyces dairenensis</name>
    <dbReference type="NCBI Taxonomy" id="1071378"/>
    <lineage>
        <taxon>Eukaryota</taxon>
        <taxon>Fungi</taxon>
        <taxon>Dikarya</taxon>
        <taxon>Ascomycota</taxon>
        <taxon>Saccharomycotina</taxon>
        <taxon>Saccharomycetes</taxon>
        <taxon>Saccharomycetales</taxon>
        <taxon>Saccharomycetaceae</taxon>
        <taxon>Naumovozyma</taxon>
    </lineage>
</organism>
<proteinExistence type="predicted"/>
<dbReference type="GeneID" id="11499161"/>
<feature type="region of interest" description="Disordered" evidence="1">
    <location>
        <begin position="621"/>
        <end position="689"/>
    </location>
</feature>
<feature type="compositionally biased region" description="Basic residues" evidence="1">
    <location>
        <begin position="677"/>
        <end position="689"/>
    </location>
</feature>
<dbReference type="PANTHER" id="PTHR20916">
    <property type="entry name" value="CYSTEINE AND GLYCINE-RICH PROTEIN 2 BINDING PROTEIN"/>
    <property type="match status" value="1"/>
</dbReference>
<dbReference type="OrthoDB" id="5355528at2759"/>
<dbReference type="Pfam" id="PF25910">
    <property type="entry name" value="AHC1_N"/>
    <property type="match status" value="1"/>
</dbReference>
<dbReference type="HOGENOM" id="CLU_036203_0_0_1"/>
<dbReference type="STRING" id="1071378.G0WCB1"/>
<gene>
    <name evidence="4" type="primary">NDAI0F01030</name>
    <name evidence="4" type="ordered locus">NDAI_0F01030</name>
</gene>
<feature type="domain" description="AHC1-like C2H2 zinc-finger" evidence="2">
    <location>
        <begin position="333"/>
        <end position="427"/>
    </location>
</feature>
<dbReference type="InterPro" id="IPR058707">
    <property type="entry name" value="AHC1_N"/>
</dbReference>
<name>G0WCB1_NAUDC</name>
<evidence type="ECO:0000256" key="1">
    <source>
        <dbReference type="SAM" id="MobiDB-lite"/>
    </source>
</evidence>
<feature type="region of interest" description="Disordered" evidence="1">
    <location>
        <begin position="530"/>
        <end position="569"/>
    </location>
</feature>
<protein>
    <recommendedName>
        <fullName evidence="6">Protein AHC1</fullName>
    </recommendedName>
</protein>
<dbReference type="Pfam" id="PF25909">
    <property type="entry name" value="zf-C2H2_AHC1"/>
    <property type="match status" value="1"/>
</dbReference>
<feature type="compositionally biased region" description="Low complexity" evidence="1">
    <location>
        <begin position="229"/>
        <end position="245"/>
    </location>
</feature>
<sequence>MKGSHQNSSSSSSILTNSNNTNNSKSNSTSNSRNNQQLKKIKTNDSKLPKKYMDSNSNSPNYYQVATPKSPGDLGLSSGENDPDYGHNNPNMANEPLDVTDYNASSSITILPNKDTTTQMQEEKKRSSTFMNNLKFKTMKNEILDKLNLHIMINHKEDDDIRREIKRTDAKLKVIETLHDDKDLLNKIEKFNENQLQGKKFELEQRNQHLSNSSFDFFNDFVPRSSSGLSMSMSTANNNNNNNNNRPPLSTGTNVQSHPYHTRSKSHGKLLDLSLLEATPRSSSTSNTNLKSFGRNYTDNVIDGKGITPKNTAILNMKKKSTAPTTISSCSGMVGKNENNEAIFKRYDGILVIITCAICGRRGFTTAQGMVNHARSKHSKTFSNQPLAVLNNQTLLPNDQQDPSILKKFEELSMDPNIEYLPDSIALPFKINKNISNKSSKRSASSKINSSSKIGKKNKNKNCNNINDNTIDDNNNNNIDNNVNSLKIVETRMVPHLKNIYPDKDNNEPFDDLLQMVNNAHKDLDVILKQPEEKDDEDTEEKKEDEPPYIATPSDQLSKIPSSSNSIEDMTSLENLPNNSNIIQDPPSPPVVPVALQRKILRKRKHEEENKREKLENLLPRSATIDNDNDNDTNNNDTHNINKKLKIAPIVLTADRSSSSEIDENNIPQTSQTSHYNLRRKPKLRSYKA</sequence>
<feature type="domain" description="AHC1 N-terminal" evidence="3">
    <location>
        <begin position="125"/>
        <end position="204"/>
    </location>
</feature>
<feature type="compositionally biased region" description="Basic and acidic residues" evidence="1">
    <location>
        <begin position="42"/>
        <end position="53"/>
    </location>
</feature>
<feature type="region of interest" description="Disordered" evidence="1">
    <location>
        <begin position="438"/>
        <end position="469"/>
    </location>
</feature>
<feature type="region of interest" description="Disordered" evidence="1">
    <location>
        <begin position="229"/>
        <end position="266"/>
    </location>
</feature>
<dbReference type="KEGG" id="ndi:NDAI_0F01030"/>
<evidence type="ECO:0008006" key="6">
    <source>
        <dbReference type="Google" id="ProtNLM"/>
    </source>
</evidence>
<feature type="region of interest" description="Disordered" evidence="1">
    <location>
        <begin position="1"/>
        <end position="95"/>
    </location>
</feature>
<dbReference type="Proteomes" id="UP000000689">
    <property type="component" value="Chromosome 6"/>
</dbReference>
<dbReference type="RefSeq" id="XP_003670665.1">
    <property type="nucleotide sequence ID" value="XM_003670617.1"/>
</dbReference>
<dbReference type="AlphaFoldDB" id="G0WCB1"/>
<dbReference type="eggNOG" id="ENOG502QWTP">
    <property type="taxonomic scope" value="Eukaryota"/>
</dbReference>
<dbReference type="EMBL" id="HE580272">
    <property type="protein sequence ID" value="CCD25422.1"/>
    <property type="molecule type" value="Genomic_DNA"/>
</dbReference>
<evidence type="ECO:0000313" key="4">
    <source>
        <dbReference type="EMBL" id="CCD25422.1"/>
    </source>
</evidence>
<feature type="compositionally biased region" description="Low complexity" evidence="1">
    <location>
        <begin position="7"/>
        <end position="35"/>
    </location>
</feature>
<feature type="compositionally biased region" description="Low complexity" evidence="1">
    <location>
        <begin position="438"/>
        <end position="453"/>
    </location>
</feature>
<feature type="compositionally biased region" description="Polar residues" evidence="1">
    <location>
        <begin position="246"/>
        <end position="259"/>
    </location>
</feature>
<evidence type="ECO:0000313" key="5">
    <source>
        <dbReference type="Proteomes" id="UP000000689"/>
    </source>
</evidence>
<feature type="compositionally biased region" description="Polar residues" evidence="1">
    <location>
        <begin position="54"/>
        <end position="64"/>
    </location>
</feature>
<dbReference type="PANTHER" id="PTHR20916:SF26">
    <property type="entry name" value="CYSTEINE-RICH PROTEIN 2-BINDING PROTEIN"/>
    <property type="match status" value="1"/>
</dbReference>
<feature type="compositionally biased region" description="Polar residues" evidence="1">
    <location>
        <begin position="655"/>
        <end position="676"/>
    </location>
</feature>